<keyword evidence="2" id="KW-0479">Metal-binding</keyword>
<dbReference type="PATRIC" id="fig|94132.3.peg.203"/>
<reference evidence="6 7" key="1">
    <citation type="journal article" date="2014" name="Int. J. Syst. Evol. Microbiol.">
        <title>Ramlibacter solisilvae sp. nov., isolated from forest soil, and emended description of the genus Ramlibacter.</title>
        <authorList>
            <person name="Lee H.J."/>
            <person name="Lee S.H."/>
            <person name="Lee S.S."/>
            <person name="Lee J.S."/>
            <person name="Kim Y."/>
            <person name="Kim S.C."/>
            <person name="Jeon C.O."/>
        </authorList>
    </citation>
    <scope>NUCLEOTIDE SEQUENCE [LARGE SCALE GENOMIC DNA]</scope>
    <source>
        <strain evidence="6 7">5-10</strain>
    </source>
</reference>
<dbReference type="PANTHER" id="PTHR33337:SF40">
    <property type="entry name" value="CENP-V_GFA DOMAIN-CONTAINING PROTEIN-RELATED"/>
    <property type="match status" value="1"/>
</dbReference>
<evidence type="ECO:0000256" key="2">
    <source>
        <dbReference type="ARBA" id="ARBA00022723"/>
    </source>
</evidence>
<dbReference type="Proteomes" id="UP000070433">
    <property type="component" value="Chromosome"/>
</dbReference>
<dbReference type="PROSITE" id="PS51891">
    <property type="entry name" value="CENP_V_GFA"/>
    <property type="match status" value="1"/>
</dbReference>
<comment type="similarity">
    <text evidence="1">Belongs to the Gfa family.</text>
</comment>
<name>A0A127JUM1_9BURK</name>
<accession>A0A127JUM1</accession>
<evidence type="ECO:0000256" key="1">
    <source>
        <dbReference type="ARBA" id="ARBA00005495"/>
    </source>
</evidence>
<dbReference type="InterPro" id="IPR006913">
    <property type="entry name" value="CENP-V/GFA"/>
</dbReference>
<feature type="domain" description="CENP-V/GFA" evidence="5">
    <location>
        <begin position="6"/>
        <end position="113"/>
    </location>
</feature>
<keyword evidence="4" id="KW-0456">Lyase</keyword>
<evidence type="ECO:0000313" key="7">
    <source>
        <dbReference type="Proteomes" id="UP000070433"/>
    </source>
</evidence>
<dbReference type="Pfam" id="PF04828">
    <property type="entry name" value="GFA"/>
    <property type="match status" value="1"/>
</dbReference>
<keyword evidence="7" id="KW-1185">Reference proteome</keyword>
<dbReference type="SUPFAM" id="SSF51316">
    <property type="entry name" value="Mss4-like"/>
    <property type="match status" value="1"/>
</dbReference>
<evidence type="ECO:0000313" key="6">
    <source>
        <dbReference type="EMBL" id="AMO21712.1"/>
    </source>
</evidence>
<organism evidence="6 7">
    <name type="scientific">Ramlibacter tataouinensis</name>
    <dbReference type="NCBI Taxonomy" id="94132"/>
    <lineage>
        <taxon>Bacteria</taxon>
        <taxon>Pseudomonadati</taxon>
        <taxon>Pseudomonadota</taxon>
        <taxon>Betaproteobacteria</taxon>
        <taxon>Burkholderiales</taxon>
        <taxon>Comamonadaceae</taxon>
        <taxon>Ramlibacter</taxon>
    </lineage>
</organism>
<dbReference type="PANTHER" id="PTHR33337">
    <property type="entry name" value="GFA DOMAIN-CONTAINING PROTEIN"/>
    <property type="match status" value="1"/>
</dbReference>
<evidence type="ECO:0000256" key="3">
    <source>
        <dbReference type="ARBA" id="ARBA00022833"/>
    </source>
</evidence>
<dbReference type="GO" id="GO:0046872">
    <property type="term" value="F:metal ion binding"/>
    <property type="evidence" value="ECO:0007669"/>
    <property type="project" value="UniProtKB-KW"/>
</dbReference>
<gene>
    <name evidence="6" type="ORF">UC35_01020</name>
</gene>
<dbReference type="RefSeq" id="WP_061495232.1">
    <property type="nucleotide sequence ID" value="NZ_CP010951.1"/>
</dbReference>
<dbReference type="EMBL" id="CP010951">
    <property type="protein sequence ID" value="AMO21712.1"/>
    <property type="molecule type" value="Genomic_DNA"/>
</dbReference>
<dbReference type="InterPro" id="IPR011057">
    <property type="entry name" value="Mss4-like_sf"/>
</dbReference>
<evidence type="ECO:0000259" key="5">
    <source>
        <dbReference type="PROSITE" id="PS51891"/>
    </source>
</evidence>
<dbReference type="AlphaFoldDB" id="A0A127JUM1"/>
<protein>
    <recommendedName>
        <fullName evidence="5">CENP-V/GFA domain-containing protein</fullName>
    </recommendedName>
</protein>
<sequence>MPDHTLEGGCQCGAVRYRITGLPVMAALCHCAMCRRANAAPAVAWAMYQESQVEFTGSGPKFHESSPGCRRGFCANCGSQISFVADYIPGLIDITIGSLDDPAQVEPTFHYWESKRLPWLHLSDGLPRFPEFPPQPE</sequence>
<proteinExistence type="inferred from homology"/>
<dbReference type="GO" id="GO:0016846">
    <property type="term" value="F:carbon-sulfur lyase activity"/>
    <property type="evidence" value="ECO:0007669"/>
    <property type="project" value="InterPro"/>
</dbReference>
<evidence type="ECO:0000256" key="4">
    <source>
        <dbReference type="ARBA" id="ARBA00023239"/>
    </source>
</evidence>
<dbReference type="Gene3D" id="3.90.1590.10">
    <property type="entry name" value="glutathione-dependent formaldehyde- activating enzyme (gfa)"/>
    <property type="match status" value="1"/>
</dbReference>
<keyword evidence="3" id="KW-0862">Zinc</keyword>